<keyword evidence="2" id="KW-1185">Reference proteome</keyword>
<dbReference type="EMBL" id="CP092109">
    <property type="protein sequence ID" value="UWZ81547.1"/>
    <property type="molecule type" value="Genomic_DNA"/>
</dbReference>
<reference evidence="1" key="1">
    <citation type="journal article" date="2022" name="Environ. Microbiol.">
        <title>Geoalkalibacter halelectricus SAP #1 sp. nov. possessing extracellular electron transfer and mineral#reducing capabilities from a haloalkaline environment.</title>
        <authorList>
            <person name="Yadav S."/>
            <person name="Singh R."/>
            <person name="Sundharam S.S."/>
            <person name="Chaudhary S."/>
            <person name="Krishnamurthi S."/>
            <person name="Patil S.A."/>
        </authorList>
    </citation>
    <scope>NUCLEOTIDE SEQUENCE</scope>
    <source>
        <strain evidence="1">SAP-1</strain>
    </source>
</reference>
<name>A0ABY5ZUB6_9BACT</name>
<organism evidence="1 2">
    <name type="scientific">Geoalkalibacter halelectricus</name>
    <dbReference type="NCBI Taxonomy" id="2847045"/>
    <lineage>
        <taxon>Bacteria</taxon>
        <taxon>Pseudomonadati</taxon>
        <taxon>Thermodesulfobacteriota</taxon>
        <taxon>Desulfuromonadia</taxon>
        <taxon>Desulfuromonadales</taxon>
        <taxon>Geoalkalibacteraceae</taxon>
        <taxon>Geoalkalibacter</taxon>
    </lineage>
</organism>
<evidence type="ECO:0000313" key="2">
    <source>
        <dbReference type="Proteomes" id="UP001060414"/>
    </source>
</evidence>
<proteinExistence type="predicted"/>
<protein>
    <submittedName>
        <fullName evidence="1">Uncharacterized protein</fullName>
    </submittedName>
</protein>
<gene>
    <name evidence="1" type="ORF">L9S41_01620</name>
</gene>
<dbReference type="Proteomes" id="UP001060414">
    <property type="component" value="Chromosome"/>
</dbReference>
<evidence type="ECO:0000313" key="1">
    <source>
        <dbReference type="EMBL" id="UWZ81547.1"/>
    </source>
</evidence>
<accession>A0ABY5ZUB6</accession>
<sequence length="33" mass="3224">MGVPAYVIDAPGGGKIPLSAKVRRGGGAQELTG</sequence>